<reference evidence="2 3" key="1">
    <citation type="submission" date="2018-11" db="EMBL/GenBank/DDBJ databases">
        <title>Phylogenetic determinants of toxin gene distribution in genomes of Brevibacillus laterosporus.</title>
        <authorList>
            <person name="Glare T.R."/>
            <person name="Durrant A."/>
            <person name="Berry C."/>
            <person name="Palma L."/>
            <person name="Ormskirk M."/>
            <person name="Cox M.O."/>
        </authorList>
    </citation>
    <scope>NUCLEOTIDE SEQUENCE [LARGE SCALE GENOMIC DNA]</scope>
    <source>
        <strain evidence="2 3">1821L</strain>
    </source>
</reference>
<name>A0A502ISM6_BRELA</name>
<dbReference type="Pfam" id="PF00144">
    <property type="entry name" value="Beta-lactamase"/>
    <property type="match status" value="1"/>
</dbReference>
<dbReference type="InterPro" id="IPR050491">
    <property type="entry name" value="AmpC-like"/>
</dbReference>
<dbReference type="SUPFAM" id="SSF56601">
    <property type="entry name" value="beta-lactamase/transpeptidase-like"/>
    <property type="match status" value="1"/>
</dbReference>
<gene>
    <name evidence="2" type="ORF">EEL30_22605</name>
</gene>
<feature type="domain" description="Beta-lactamase-related" evidence="1">
    <location>
        <begin position="13"/>
        <end position="198"/>
    </location>
</feature>
<dbReference type="InterPro" id="IPR012338">
    <property type="entry name" value="Beta-lactam/transpept-like"/>
</dbReference>
<organism evidence="2 3">
    <name type="scientific">Brevibacillus laterosporus</name>
    <name type="common">Bacillus laterosporus</name>
    <dbReference type="NCBI Taxonomy" id="1465"/>
    <lineage>
        <taxon>Bacteria</taxon>
        <taxon>Bacillati</taxon>
        <taxon>Bacillota</taxon>
        <taxon>Bacilli</taxon>
        <taxon>Bacillales</taxon>
        <taxon>Paenibacillaceae</taxon>
        <taxon>Brevibacillus</taxon>
    </lineage>
</organism>
<keyword evidence="3" id="KW-1185">Reference proteome</keyword>
<dbReference type="Proteomes" id="UP000319432">
    <property type="component" value="Chromosome"/>
</dbReference>
<accession>A0A502ISM6</accession>
<evidence type="ECO:0000313" key="3">
    <source>
        <dbReference type="Proteomes" id="UP000319432"/>
    </source>
</evidence>
<dbReference type="GO" id="GO:0016787">
    <property type="term" value="F:hydrolase activity"/>
    <property type="evidence" value="ECO:0007669"/>
    <property type="project" value="UniProtKB-KW"/>
</dbReference>
<dbReference type="EMBL" id="CP033464">
    <property type="protein sequence ID" value="QDX94831.1"/>
    <property type="molecule type" value="Genomic_DNA"/>
</dbReference>
<dbReference type="PANTHER" id="PTHR46825:SF15">
    <property type="entry name" value="BETA-LACTAMASE-RELATED DOMAIN-CONTAINING PROTEIN"/>
    <property type="match status" value="1"/>
</dbReference>
<dbReference type="OrthoDB" id="9803467at2"/>
<protein>
    <submittedName>
        <fullName evidence="2">Class A beta-lactamase-related serine hydrolase</fullName>
    </submittedName>
</protein>
<evidence type="ECO:0000313" key="2">
    <source>
        <dbReference type="EMBL" id="QDX94831.1"/>
    </source>
</evidence>
<dbReference type="InterPro" id="IPR001466">
    <property type="entry name" value="Beta-lactam-related"/>
</dbReference>
<proteinExistence type="predicted"/>
<dbReference type="Gene3D" id="3.40.710.10">
    <property type="entry name" value="DD-peptidase/beta-lactamase superfamily"/>
    <property type="match status" value="1"/>
</dbReference>
<dbReference type="PANTHER" id="PTHR46825">
    <property type="entry name" value="D-ALANYL-D-ALANINE-CARBOXYPEPTIDASE/ENDOPEPTIDASE AMPH"/>
    <property type="match status" value="1"/>
</dbReference>
<dbReference type="AlphaFoldDB" id="A0A502ISM6"/>
<sequence>MTTIETALVSTLQTKLEKMMADLHVPGAAIAIVKDGNIIVSKGFGYRNLEKKEPVTPQTRFAIGSTTKAFGTFSLSLLEQQKKFDWDTPVQSYIPYFSLSVIVANAQITTRDLASHRSGIGRHDLLWYIHSLSRKEVVEKIKYLPRESLFRASYLYNNLMYATISSTVESITHQTWEQYVAEHILQPLQMEQTNFSVIDSQNK</sequence>
<evidence type="ECO:0000259" key="1">
    <source>
        <dbReference type="Pfam" id="PF00144"/>
    </source>
</evidence>
<keyword evidence="2" id="KW-0378">Hydrolase</keyword>